<accession>A0AC34Q402</accession>
<reference evidence="2" key="1">
    <citation type="submission" date="2022-11" db="UniProtKB">
        <authorList>
            <consortium name="WormBaseParasite"/>
        </authorList>
    </citation>
    <scope>IDENTIFICATION</scope>
</reference>
<dbReference type="WBParaSite" id="JU765_v2.g12737.t1">
    <property type="protein sequence ID" value="JU765_v2.g12737.t1"/>
    <property type="gene ID" value="JU765_v2.g12737"/>
</dbReference>
<sequence length="168" mass="19219">MEKLENKYKFCCQITVISVAIAGGEILFSSAVMVAVPVFYFKLASETRDDLFPVFLYSTLVSICQFFTAILLILAHFKRKPNACLPFLALNIGNVVFLDLVLGYQFGFVNWIVWPVILFFTLFEVVICFVVWKSRNYLMEKVEISKQFDFANDDSPSSQKPLIKQISV</sequence>
<name>A0AC34Q402_9BILA</name>
<evidence type="ECO:0000313" key="1">
    <source>
        <dbReference type="Proteomes" id="UP000887576"/>
    </source>
</evidence>
<dbReference type="Proteomes" id="UP000887576">
    <property type="component" value="Unplaced"/>
</dbReference>
<proteinExistence type="predicted"/>
<evidence type="ECO:0000313" key="2">
    <source>
        <dbReference type="WBParaSite" id="JU765_v2.g12737.t1"/>
    </source>
</evidence>
<organism evidence="1 2">
    <name type="scientific">Panagrolaimus sp. JU765</name>
    <dbReference type="NCBI Taxonomy" id="591449"/>
    <lineage>
        <taxon>Eukaryota</taxon>
        <taxon>Metazoa</taxon>
        <taxon>Ecdysozoa</taxon>
        <taxon>Nematoda</taxon>
        <taxon>Chromadorea</taxon>
        <taxon>Rhabditida</taxon>
        <taxon>Tylenchina</taxon>
        <taxon>Panagrolaimomorpha</taxon>
        <taxon>Panagrolaimoidea</taxon>
        <taxon>Panagrolaimidae</taxon>
        <taxon>Panagrolaimus</taxon>
    </lineage>
</organism>
<protein>
    <submittedName>
        <fullName evidence="2">Transmembrane protein</fullName>
    </submittedName>
</protein>